<organism evidence="7 8">
    <name type="scientific">Altererythrobacter lutimaris</name>
    <dbReference type="NCBI Taxonomy" id="2743979"/>
    <lineage>
        <taxon>Bacteria</taxon>
        <taxon>Pseudomonadati</taxon>
        <taxon>Pseudomonadota</taxon>
        <taxon>Alphaproteobacteria</taxon>
        <taxon>Sphingomonadales</taxon>
        <taxon>Erythrobacteraceae</taxon>
        <taxon>Altererythrobacter</taxon>
    </lineage>
</organism>
<dbReference type="RefSeq" id="WP_176273985.1">
    <property type="nucleotide sequence ID" value="NZ_JABWTA010000001.1"/>
</dbReference>
<dbReference type="InterPro" id="IPR035929">
    <property type="entry name" value="CoaB-like_sf"/>
</dbReference>
<comment type="cofactor">
    <cofactor evidence="3">
        <name>FMN</name>
        <dbReference type="ChEBI" id="CHEBI:58210"/>
    </cofactor>
    <text evidence="3">Binds 1 FMN per subunit.</text>
</comment>
<keyword evidence="3" id="KW-0511">Multifunctional enzyme</keyword>
<dbReference type="HAMAP" id="MF_02225">
    <property type="entry name" value="CoaBC"/>
    <property type="match status" value="1"/>
</dbReference>
<feature type="compositionally biased region" description="Acidic residues" evidence="4">
    <location>
        <begin position="274"/>
        <end position="293"/>
    </location>
</feature>
<evidence type="ECO:0000313" key="8">
    <source>
        <dbReference type="Proteomes" id="UP000546031"/>
    </source>
</evidence>
<dbReference type="SUPFAM" id="SSF52507">
    <property type="entry name" value="Homo-oligomeric flavin-containing Cys decarboxylases, HFCD"/>
    <property type="match status" value="1"/>
</dbReference>
<keyword evidence="3" id="KW-0436">Ligase</keyword>
<comment type="cofactor">
    <cofactor evidence="3">
        <name>Mg(2+)</name>
        <dbReference type="ChEBI" id="CHEBI:18420"/>
    </cofactor>
</comment>
<dbReference type="GO" id="GO:0046872">
    <property type="term" value="F:metal ion binding"/>
    <property type="evidence" value="ECO:0007669"/>
    <property type="project" value="UniProtKB-KW"/>
</dbReference>
<feature type="binding site" evidence="3">
    <location>
        <position position="462"/>
    </location>
    <ligand>
        <name>CTP</name>
        <dbReference type="ChEBI" id="CHEBI:37563"/>
    </ligand>
</feature>
<dbReference type="InterPro" id="IPR005252">
    <property type="entry name" value="CoaBC"/>
</dbReference>
<dbReference type="SUPFAM" id="SSF102645">
    <property type="entry name" value="CoaB-like"/>
    <property type="match status" value="1"/>
</dbReference>
<dbReference type="InterPro" id="IPR036551">
    <property type="entry name" value="Flavin_trans-like"/>
</dbReference>
<evidence type="ECO:0000259" key="5">
    <source>
        <dbReference type="Pfam" id="PF02441"/>
    </source>
</evidence>
<keyword evidence="1 3" id="KW-0210">Decarboxylase</keyword>
<comment type="caution">
    <text evidence="3">Lacks conserved residue(s) required for the propagation of feature annotation.</text>
</comment>
<keyword evidence="8" id="KW-1185">Reference proteome</keyword>
<dbReference type="GO" id="GO:0071513">
    <property type="term" value="C:phosphopantothenoylcysteine decarboxylase complex"/>
    <property type="evidence" value="ECO:0007669"/>
    <property type="project" value="TreeGrafter"/>
</dbReference>
<keyword evidence="3" id="KW-0460">Magnesium</keyword>
<evidence type="ECO:0000256" key="4">
    <source>
        <dbReference type="SAM" id="MobiDB-lite"/>
    </source>
</evidence>
<dbReference type="EC" id="4.1.1.36" evidence="3"/>
<feature type="region of interest" description="Phosphopantothenate--cysteine ligase" evidence="3">
    <location>
        <begin position="375"/>
        <end position="586"/>
    </location>
</feature>
<feature type="active site" description="Proton donor" evidence="3">
    <location>
        <position position="158"/>
    </location>
</feature>
<sequence>MSAPHPKILLIVGGGIAAYKSCELVRMIRKGGGEVTCVVTEGGQQFVTPMALAALSENEVYTSLWDLKNEVEMGHIELSREADLIVVCPATADMMAKMAAGIADDLATTVILATDKPVMAVPAMNVRMWEHEATQRNVGWLREAGVQVLDPDEGPMACGEFGYGRLPEPHAIWSAIAGHFDIEVEAPEVIEPAQIAAADKSADEILEALEPEPEVETKSGGLGGLLSSIIPRSTPKRSAEEIEAQQLEEEEAARIEAEAAAEEAARLEEAAAAEAEDGDVEDADEALESDPDAVPDLGGPLMAKKGAASAAPPIDPDAINHEVNDRQFAPEPAAEAEESAAPIVPDDVESADEDALDGQAIKVKKGHQPLEGRHVLITAGPTWEAIDPVRYIANRSSGKQGFAIAAAAAALGAKVSLVAGPVALKTPKGVDRIDVESAADMSQAVKDAMPADVAIMVAAVADWRPKEYRDEKMKKRGSAPPALVLTENPDILTNVGASDKRPTLVVGFAAETEDVLENAKRKRKRKAADWIIANDVSGDVMGGDENRVHIVSDEGVESLEQMPKIEVAMALLERIADKLTMPEAAE</sequence>
<evidence type="ECO:0000313" key="7">
    <source>
        <dbReference type="EMBL" id="NVE95793.1"/>
    </source>
</evidence>
<feature type="binding site" evidence="3">
    <location>
        <begin position="489"/>
        <end position="492"/>
    </location>
    <ligand>
        <name>CTP</name>
        <dbReference type="ChEBI" id="CHEBI:37563"/>
    </ligand>
</feature>
<proteinExistence type="inferred from homology"/>
<dbReference type="InterPro" id="IPR007085">
    <property type="entry name" value="DNA/pantothenate-metab_flavo_C"/>
</dbReference>
<accession>A0A850HC98</accession>
<feature type="compositionally biased region" description="Basic and acidic residues" evidence="4">
    <location>
        <begin position="252"/>
        <end position="269"/>
    </location>
</feature>
<comment type="similarity">
    <text evidence="3">In the C-terminal section; belongs to the PPC synthetase family.</text>
</comment>
<dbReference type="Pfam" id="PF02441">
    <property type="entry name" value="Flavoprotein"/>
    <property type="match status" value="1"/>
</dbReference>
<dbReference type="GO" id="GO:0004633">
    <property type="term" value="F:phosphopantothenoylcysteine decarboxylase activity"/>
    <property type="evidence" value="ECO:0007669"/>
    <property type="project" value="UniProtKB-UniRule"/>
</dbReference>
<dbReference type="Gene3D" id="3.40.50.10300">
    <property type="entry name" value="CoaB-like"/>
    <property type="match status" value="1"/>
</dbReference>
<evidence type="ECO:0000256" key="2">
    <source>
        <dbReference type="ARBA" id="ARBA00023239"/>
    </source>
</evidence>
<dbReference type="Proteomes" id="UP000546031">
    <property type="component" value="Unassembled WGS sequence"/>
</dbReference>
<dbReference type="AlphaFoldDB" id="A0A850HC98"/>
<name>A0A850HC98_9SPHN</name>
<comment type="catalytic activity">
    <reaction evidence="3">
        <text>(R)-4'-phosphopantothenate + L-cysteine + CTP = N-[(R)-4-phosphopantothenoyl]-L-cysteine + CMP + diphosphate + H(+)</text>
        <dbReference type="Rhea" id="RHEA:19397"/>
        <dbReference type="ChEBI" id="CHEBI:10986"/>
        <dbReference type="ChEBI" id="CHEBI:15378"/>
        <dbReference type="ChEBI" id="CHEBI:33019"/>
        <dbReference type="ChEBI" id="CHEBI:35235"/>
        <dbReference type="ChEBI" id="CHEBI:37563"/>
        <dbReference type="ChEBI" id="CHEBI:59458"/>
        <dbReference type="ChEBI" id="CHEBI:60377"/>
        <dbReference type="EC" id="6.3.2.5"/>
    </reaction>
</comment>
<dbReference type="Gene3D" id="3.40.50.1950">
    <property type="entry name" value="Flavin prenyltransferase-like"/>
    <property type="match status" value="1"/>
</dbReference>
<dbReference type="GO" id="GO:0015941">
    <property type="term" value="P:pantothenate catabolic process"/>
    <property type="evidence" value="ECO:0007669"/>
    <property type="project" value="InterPro"/>
</dbReference>
<evidence type="ECO:0000256" key="1">
    <source>
        <dbReference type="ARBA" id="ARBA00022793"/>
    </source>
</evidence>
<evidence type="ECO:0000256" key="3">
    <source>
        <dbReference type="HAMAP-Rule" id="MF_02225"/>
    </source>
</evidence>
<feature type="compositionally biased region" description="Acidic residues" evidence="4">
    <location>
        <begin position="241"/>
        <end position="251"/>
    </location>
</feature>
<comment type="pathway">
    <text evidence="3">Cofactor biosynthesis; coenzyme A biosynthesis; CoA from (R)-pantothenate: step 2/5.</text>
</comment>
<evidence type="ECO:0000259" key="6">
    <source>
        <dbReference type="Pfam" id="PF04127"/>
    </source>
</evidence>
<keyword evidence="3" id="KW-0479">Metal-binding</keyword>
<dbReference type="PANTHER" id="PTHR14359:SF6">
    <property type="entry name" value="PHOSPHOPANTOTHENOYLCYSTEINE DECARBOXYLASE"/>
    <property type="match status" value="1"/>
</dbReference>
<feature type="binding site" evidence="3">
    <location>
        <position position="508"/>
    </location>
    <ligand>
        <name>CTP</name>
        <dbReference type="ChEBI" id="CHEBI:37563"/>
    </ligand>
</feature>
<keyword evidence="2 3" id="KW-0456">Lyase</keyword>
<dbReference type="UniPathway" id="UPA00241">
    <property type="reaction ID" value="UER00353"/>
</dbReference>
<feature type="binding site" evidence="3">
    <location>
        <position position="472"/>
    </location>
    <ligand>
        <name>CTP</name>
        <dbReference type="ChEBI" id="CHEBI:37563"/>
    </ligand>
</feature>
<keyword evidence="3" id="KW-0288">FMN</keyword>
<feature type="binding site" evidence="3">
    <location>
        <position position="526"/>
    </location>
    <ligand>
        <name>CTP</name>
        <dbReference type="ChEBI" id="CHEBI:37563"/>
    </ligand>
</feature>
<dbReference type="EC" id="6.3.2.5" evidence="3"/>
<dbReference type="EMBL" id="JABWTA010000001">
    <property type="protein sequence ID" value="NVE95793.1"/>
    <property type="molecule type" value="Genomic_DNA"/>
</dbReference>
<dbReference type="GO" id="GO:0010181">
    <property type="term" value="F:FMN binding"/>
    <property type="evidence" value="ECO:0007669"/>
    <property type="project" value="UniProtKB-UniRule"/>
</dbReference>
<comment type="catalytic activity">
    <reaction evidence="3">
        <text>N-[(R)-4-phosphopantothenoyl]-L-cysteine + H(+) = (R)-4'-phosphopantetheine + CO2</text>
        <dbReference type="Rhea" id="RHEA:16793"/>
        <dbReference type="ChEBI" id="CHEBI:15378"/>
        <dbReference type="ChEBI" id="CHEBI:16526"/>
        <dbReference type="ChEBI" id="CHEBI:59458"/>
        <dbReference type="ChEBI" id="CHEBI:61723"/>
        <dbReference type="EC" id="4.1.1.36"/>
    </reaction>
</comment>
<comment type="similarity">
    <text evidence="3">In the N-terminal section; belongs to the HFCD (homo-oligomeric flavin containing Cys decarboxylase) superfamily.</text>
</comment>
<feature type="domain" description="Flavoprotein" evidence="5">
    <location>
        <begin position="7"/>
        <end position="177"/>
    </location>
</feature>
<reference evidence="7 8" key="1">
    <citation type="submission" date="2020-06" db="EMBL/GenBank/DDBJ databases">
        <title>Altererythrobacter lutimaris sp. nov., a marine bacterium isolated from a tidal flat.</title>
        <authorList>
            <person name="Kim D."/>
            <person name="Yoo Y."/>
            <person name="Kim J.-J."/>
        </authorList>
    </citation>
    <scope>NUCLEOTIDE SEQUENCE [LARGE SCALE GENOMIC DNA]</scope>
    <source>
        <strain evidence="7 8">JGD-16</strain>
    </source>
</reference>
<feature type="region of interest" description="Disordered" evidence="4">
    <location>
        <begin position="212"/>
        <end position="320"/>
    </location>
</feature>
<feature type="region of interest" description="Phosphopantothenoylcysteine decarboxylase" evidence="3">
    <location>
        <begin position="1"/>
        <end position="374"/>
    </location>
</feature>
<feature type="domain" description="DNA/pantothenate metabolism flavoprotein C-terminal" evidence="6">
    <location>
        <begin position="370"/>
        <end position="577"/>
    </location>
</feature>
<comment type="function">
    <text evidence="3">Catalyzes two sequential steps in the biosynthesis of coenzyme A. In the first step cysteine is conjugated to 4'-phosphopantothenate to form 4-phosphopantothenoylcysteine. In the second step the latter compound is decarboxylated to form 4'-phosphopantotheine.</text>
</comment>
<dbReference type="InterPro" id="IPR003382">
    <property type="entry name" value="Flavoprotein"/>
</dbReference>
<dbReference type="GO" id="GO:0004632">
    <property type="term" value="F:phosphopantothenate--cysteine ligase activity"/>
    <property type="evidence" value="ECO:0007669"/>
    <property type="project" value="UniProtKB-UniRule"/>
</dbReference>
<dbReference type="PANTHER" id="PTHR14359">
    <property type="entry name" value="HOMO-OLIGOMERIC FLAVIN CONTAINING CYS DECARBOXYLASE FAMILY"/>
    <property type="match status" value="1"/>
</dbReference>
<dbReference type="Pfam" id="PF04127">
    <property type="entry name" value="DFP"/>
    <property type="match status" value="1"/>
</dbReference>
<dbReference type="GO" id="GO:0015937">
    <property type="term" value="P:coenzyme A biosynthetic process"/>
    <property type="evidence" value="ECO:0007669"/>
    <property type="project" value="UniProtKB-UniRule"/>
</dbReference>
<keyword evidence="3" id="KW-0285">Flavoprotein</keyword>
<comment type="caution">
    <text evidence="7">The sequence shown here is derived from an EMBL/GenBank/DDBJ whole genome shotgun (WGS) entry which is preliminary data.</text>
</comment>
<gene>
    <name evidence="3" type="primary">coaBC</name>
    <name evidence="7" type="ORF">HUO12_12870</name>
</gene>
<protein>
    <recommendedName>
        <fullName evidence="3">Coenzyme A biosynthesis bifunctional protein CoaBC</fullName>
    </recommendedName>
    <alternativeName>
        <fullName evidence="3">DNA/pantothenate metabolism flavoprotein</fullName>
    </alternativeName>
    <alternativeName>
        <fullName evidence="3">Phosphopantothenoylcysteine synthetase/decarboxylase</fullName>
        <shortName evidence="3">PPCS-PPCDC</shortName>
    </alternativeName>
    <domain>
        <recommendedName>
            <fullName evidence="3">Phosphopantothenoylcysteine decarboxylase</fullName>
            <shortName evidence="3">PPC decarboxylase</shortName>
            <shortName evidence="3">PPC-DC</shortName>
            <ecNumber evidence="3">4.1.1.36</ecNumber>
        </recommendedName>
        <alternativeName>
            <fullName evidence="3">CoaC</fullName>
        </alternativeName>
    </domain>
    <domain>
        <recommendedName>
            <fullName evidence="3">Phosphopantothenate--cysteine ligase</fullName>
            <ecNumber evidence="3">6.3.2.5</ecNumber>
        </recommendedName>
        <alternativeName>
            <fullName evidence="3">CoaB</fullName>
        </alternativeName>
        <alternativeName>
            <fullName evidence="3">Phosphopantothenoylcysteine synthetase</fullName>
            <shortName evidence="3">PPC synthetase</shortName>
            <shortName evidence="3">PPC-S</shortName>
        </alternativeName>
    </domain>
</protein>
<comment type="pathway">
    <text evidence="3">Cofactor biosynthesis; coenzyme A biosynthesis; CoA from (R)-pantothenate: step 3/5.</text>
</comment>
<feature type="binding site" evidence="3">
    <location>
        <position position="522"/>
    </location>
    <ligand>
        <name>CTP</name>
        <dbReference type="ChEBI" id="CHEBI:37563"/>
    </ligand>
</feature>